<name>A0ABT5DYM1_9BACT</name>
<dbReference type="RefSeq" id="WP_272087173.1">
    <property type="nucleotide sequence ID" value="NZ_JAQNDL010000001.1"/>
</dbReference>
<reference evidence="2 3" key="1">
    <citation type="submission" date="2022-11" db="EMBL/GenBank/DDBJ databases">
        <title>Minimal conservation of predation-associated metabolite biosynthetic gene clusters underscores biosynthetic potential of Myxococcota including descriptions for ten novel species: Archangium lansinium sp. nov., Myxococcus landrumus sp. nov., Nannocystis bai.</title>
        <authorList>
            <person name="Ahearne A."/>
            <person name="Stevens C."/>
            <person name="Dowd S."/>
        </authorList>
    </citation>
    <scope>NUCLEOTIDE SEQUENCE [LARGE SCALE GENOMIC DNA]</scope>
    <source>
        <strain evidence="2 3">BB15-2</strain>
    </source>
</reference>
<organism evidence="2 3">
    <name type="scientific">Nannocystis bainbridge</name>
    <dbReference type="NCBI Taxonomy" id="2995303"/>
    <lineage>
        <taxon>Bacteria</taxon>
        <taxon>Pseudomonadati</taxon>
        <taxon>Myxococcota</taxon>
        <taxon>Polyangia</taxon>
        <taxon>Nannocystales</taxon>
        <taxon>Nannocystaceae</taxon>
        <taxon>Nannocystis</taxon>
    </lineage>
</organism>
<keyword evidence="3" id="KW-1185">Reference proteome</keyword>
<comment type="caution">
    <text evidence="2">The sequence shown here is derived from an EMBL/GenBank/DDBJ whole genome shotgun (WGS) entry which is preliminary data.</text>
</comment>
<sequence length="168" mass="17080">MLKTLIAAASALVLVTGCVVDTNKIGSDEESSTTASSTSTDTSTTDGSTTSDTEATISPTTTTTSTTDPETTSTTELSTTEGTTASTTGSGFGNCGWDANNKYYACGFIDADPDGDHPIECPDTLPTEGDDCDETSPINGVGCCLPDGSNYYCTDQGQIAIDTCGTLS</sequence>
<dbReference type="Proteomes" id="UP001221686">
    <property type="component" value="Unassembled WGS sequence"/>
</dbReference>
<proteinExistence type="predicted"/>
<dbReference type="PROSITE" id="PS51257">
    <property type="entry name" value="PROKAR_LIPOPROTEIN"/>
    <property type="match status" value="1"/>
</dbReference>
<feature type="region of interest" description="Disordered" evidence="1">
    <location>
        <begin position="24"/>
        <end position="86"/>
    </location>
</feature>
<evidence type="ECO:0000256" key="1">
    <source>
        <dbReference type="SAM" id="MobiDB-lite"/>
    </source>
</evidence>
<protein>
    <submittedName>
        <fullName evidence="2">Uncharacterized protein</fullName>
    </submittedName>
</protein>
<evidence type="ECO:0000313" key="2">
    <source>
        <dbReference type="EMBL" id="MDC0718695.1"/>
    </source>
</evidence>
<gene>
    <name evidence="2" type="ORF">POL25_17465</name>
</gene>
<feature type="compositionally biased region" description="Low complexity" evidence="1">
    <location>
        <begin position="32"/>
        <end position="86"/>
    </location>
</feature>
<evidence type="ECO:0000313" key="3">
    <source>
        <dbReference type="Proteomes" id="UP001221686"/>
    </source>
</evidence>
<dbReference type="EMBL" id="JAQNDL010000001">
    <property type="protein sequence ID" value="MDC0718695.1"/>
    <property type="molecule type" value="Genomic_DNA"/>
</dbReference>
<accession>A0ABT5DYM1</accession>